<feature type="transmembrane region" description="Helical" evidence="10">
    <location>
        <begin position="299"/>
        <end position="319"/>
    </location>
</feature>
<evidence type="ECO:0000256" key="10">
    <source>
        <dbReference type="SAM" id="Phobius"/>
    </source>
</evidence>
<evidence type="ECO:0000256" key="5">
    <source>
        <dbReference type="ARBA" id="ARBA00022989"/>
    </source>
</evidence>
<dbReference type="OrthoDB" id="409792at2759"/>
<dbReference type="EMBL" id="KI632191">
    <property type="protein sequence ID" value="EYU22936.1"/>
    <property type="molecule type" value="Genomic_DNA"/>
</dbReference>
<proteinExistence type="inferred from homology"/>
<feature type="transmembrane region" description="Helical" evidence="10">
    <location>
        <begin position="265"/>
        <end position="287"/>
    </location>
</feature>
<feature type="compositionally biased region" description="Basic and acidic residues" evidence="9">
    <location>
        <begin position="1"/>
        <end position="12"/>
    </location>
</feature>
<comment type="similarity">
    <text evidence="7">Belongs to the fluoride channel Fluc/FEX (TC 1.A.43) family.</text>
</comment>
<dbReference type="STRING" id="4155.A0A022Q4Q1"/>
<dbReference type="GO" id="GO:1903425">
    <property type="term" value="F:fluoride transmembrane transporter activity"/>
    <property type="evidence" value="ECO:0000318"/>
    <property type="project" value="GO_Central"/>
</dbReference>
<dbReference type="PANTHER" id="PTHR28259">
    <property type="entry name" value="FLUORIDE EXPORT PROTEIN 1-RELATED"/>
    <property type="match status" value="1"/>
</dbReference>
<gene>
    <name evidence="11" type="ORF">MIMGU_mgv1a006798mg</name>
</gene>
<dbReference type="Proteomes" id="UP000030748">
    <property type="component" value="Unassembled WGS sequence"/>
</dbReference>
<keyword evidence="5 10" id="KW-1133">Transmembrane helix</keyword>
<comment type="catalytic activity">
    <reaction evidence="8">
        <text>fluoride(in) = fluoride(out)</text>
        <dbReference type="Rhea" id="RHEA:76159"/>
        <dbReference type="ChEBI" id="CHEBI:17051"/>
    </reaction>
    <physiologicalReaction direction="left-to-right" evidence="8">
        <dbReference type="Rhea" id="RHEA:76160"/>
    </physiologicalReaction>
</comment>
<dbReference type="Pfam" id="PF02537">
    <property type="entry name" value="CRCB"/>
    <property type="match status" value="2"/>
</dbReference>
<evidence type="ECO:0000313" key="11">
    <source>
        <dbReference type="EMBL" id="EYU22936.1"/>
    </source>
</evidence>
<name>A0A022Q4Q1_ERYGU</name>
<feature type="transmembrane region" description="Helical" evidence="10">
    <location>
        <begin position="331"/>
        <end position="356"/>
    </location>
</feature>
<feature type="transmembrane region" description="Helical" evidence="10">
    <location>
        <begin position="150"/>
        <end position="170"/>
    </location>
</feature>
<dbReference type="eggNOG" id="ENOG502QT5F">
    <property type="taxonomic scope" value="Eukaryota"/>
</dbReference>
<dbReference type="PhylomeDB" id="A0A022Q4Q1"/>
<feature type="transmembrane region" description="Helical" evidence="10">
    <location>
        <begin position="108"/>
        <end position="130"/>
    </location>
</feature>
<comment type="subcellular location">
    <subcellularLocation>
        <location evidence="2">Cell membrane</location>
        <topology evidence="2">Multi-pass membrane protein</topology>
    </subcellularLocation>
</comment>
<comment type="function">
    <text evidence="1">Fluoride channel required for the rapid expulsion of cytoplasmic fluoride.</text>
</comment>
<evidence type="ECO:0000256" key="3">
    <source>
        <dbReference type="ARBA" id="ARBA00022475"/>
    </source>
</evidence>
<feature type="compositionally biased region" description="Low complexity" evidence="9">
    <location>
        <begin position="13"/>
        <end position="25"/>
    </location>
</feature>
<dbReference type="GO" id="GO:1903424">
    <property type="term" value="P:fluoride transmembrane transport"/>
    <property type="evidence" value="ECO:0000318"/>
    <property type="project" value="GO_Central"/>
</dbReference>
<keyword evidence="4 10" id="KW-0812">Transmembrane</keyword>
<evidence type="ECO:0000256" key="8">
    <source>
        <dbReference type="ARBA" id="ARBA00035585"/>
    </source>
</evidence>
<feature type="transmembrane region" description="Helical" evidence="10">
    <location>
        <begin position="402"/>
        <end position="423"/>
    </location>
</feature>
<dbReference type="PANTHER" id="PTHR28259:SF1">
    <property type="entry name" value="FLUORIDE EXPORT PROTEIN 1-RELATED"/>
    <property type="match status" value="1"/>
</dbReference>
<evidence type="ECO:0008006" key="13">
    <source>
        <dbReference type="Google" id="ProtNLM"/>
    </source>
</evidence>
<feature type="transmembrane region" description="Helical" evidence="10">
    <location>
        <begin position="368"/>
        <end position="390"/>
    </location>
</feature>
<dbReference type="AlphaFoldDB" id="A0A022Q4Q1"/>
<dbReference type="KEGG" id="egt:105974487"/>
<organism evidence="11 12">
    <name type="scientific">Erythranthe guttata</name>
    <name type="common">Yellow monkey flower</name>
    <name type="synonym">Mimulus guttatus</name>
    <dbReference type="NCBI Taxonomy" id="4155"/>
    <lineage>
        <taxon>Eukaryota</taxon>
        <taxon>Viridiplantae</taxon>
        <taxon>Streptophyta</taxon>
        <taxon>Embryophyta</taxon>
        <taxon>Tracheophyta</taxon>
        <taxon>Spermatophyta</taxon>
        <taxon>Magnoliopsida</taxon>
        <taxon>eudicotyledons</taxon>
        <taxon>Gunneridae</taxon>
        <taxon>Pentapetalae</taxon>
        <taxon>asterids</taxon>
        <taxon>lamiids</taxon>
        <taxon>Lamiales</taxon>
        <taxon>Phrymaceae</taxon>
        <taxon>Erythranthe</taxon>
    </lineage>
</organism>
<evidence type="ECO:0000256" key="4">
    <source>
        <dbReference type="ARBA" id="ARBA00022692"/>
    </source>
</evidence>
<feature type="transmembrane region" description="Helical" evidence="10">
    <location>
        <begin position="213"/>
        <end position="235"/>
    </location>
</feature>
<evidence type="ECO:0000256" key="6">
    <source>
        <dbReference type="ARBA" id="ARBA00023136"/>
    </source>
</evidence>
<sequence>MDHQNQELESKSRSSSFRRLSGVGSSRRHSFGLLTAKNDDNDDDVIETESVSEAGDIGDRALNSSRASISGRSHFSLDNVVPIRGDDSFHAVIESQVEKNDEKEVPWLLEYVTCLLSLAVFGILGVLARYCLQKLFGPGVIGATSDQNYMYLDLPSNMVGSFLMGWLGVVFKGDISKVSNQLAIGLTTGFLGSLTTFSGWNQKMLDLSAKGEWAFAVLGIFIGFFLVAFSIIFGIETAKGFKGLLIRSNTRVNSPRACVSDKSHYLVCFTLMLVIMLGLLWGIFGIFEVKEFRNGGAKPQLFLACLVGPFGVWIRFFLARFNGRGLGKNGALKWMPFGTLAANVLAACVMAALATLKKAVRTTNCETVASGVQFGLLGCLSTVSTFIAEFNAMRESKNTWRGYAYAATTFFISFILGTLIYSVPVWARGYD</sequence>
<accession>A0A022Q4Q1</accession>
<evidence type="ECO:0000313" key="12">
    <source>
        <dbReference type="Proteomes" id="UP000030748"/>
    </source>
</evidence>
<evidence type="ECO:0000256" key="1">
    <source>
        <dbReference type="ARBA" id="ARBA00002598"/>
    </source>
</evidence>
<feature type="region of interest" description="Disordered" evidence="9">
    <location>
        <begin position="1"/>
        <end position="27"/>
    </location>
</feature>
<dbReference type="OMA" id="LQSYGFW"/>
<evidence type="ECO:0000256" key="2">
    <source>
        <dbReference type="ARBA" id="ARBA00004651"/>
    </source>
</evidence>
<keyword evidence="3" id="KW-1003">Cell membrane</keyword>
<evidence type="ECO:0000256" key="7">
    <source>
        <dbReference type="ARBA" id="ARBA00035120"/>
    </source>
</evidence>
<feature type="transmembrane region" description="Helical" evidence="10">
    <location>
        <begin position="182"/>
        <end position="201"/>
    </location>
</feature>
<dbReference type="InterPro" id="IPR003691">
    <property type="entry name" value="FluC"/>
</dbReference>
<evidence type="ECO:0000256" key="9">
    <source>
        <dbReference type="SAM" id="MobiDB-lite"/>
    </source>
</evidence>
<protein>
    <recommendedName>
        <fullName evidence="13">Fluoride ion transporter CrcB</fullName>
    </recommendedName>
</protein>
<keyword evidence="12" id="KW-1185">Reference proteome</keyword>
<reference evidence="11 12" key="1">
    <citation type="journal article" date="2013" name="Proc. Natl. Acad. Sci. U.S.A.">
        <title>Fine-scale variation in meiotic recombination in Mimulus inferred from population shotgun sequencing.</title>
        <authorList>
            <person name="Hellsten U."/>
            <person name="Wright K.M."/>
            <person name="Jenkins J."/>
            <person name="Shu S."/>
            <person name="Yuan Y."/>
            <person name="Wessler S.R."/>
            <person name="Schmutz J."/>
            <person name="Willis J.H."/>
            <person name="Rokhsar D.S."/>
        </authorList>
    </citation>
    <scope>NUCLEOTIDE SEQUENCE [LARGE SCALE GENOMIC DNA]</scope>
    <source>
        <strain evidence="12">cv. DUN x IM62</strain>
    </source>
</reference>
<keyword evidence="6 10" id="KW-0472">Membrane</keyword>
<dbReference type="GO" id="GO:0005886">
    <property type="term" value="C:plasma membrane"/>
    <property type="evidence" value="ECO:0000318"/>
    <property type="project" value="GO_Central"/>
</dbReference>